<protein>
    <submittedName>
        <fullName evidence="1">Uncharacterized protein</fullName>
    </submittedName>
</protein>
<dbReference type="KEGG" id="nfn:NFRAN_1566"/>
<dbReference type="Proteomes" id="UP000294299">
    <property type="component" value="Chromosome NFRAN"/>
</dbReference>
<gene>
    <name evidence="1" type="ORF">NFRAN_1566</name>
</gene>
<evidence type="ECO:0000313" key="1">
    <source>
        <dbReference type="EMBL" id="VFJ13888.1"/>
    </source>
</evidence>
<dbReference type="RefSeq" id="WP_134483958.1">
    <property type="nucleotide sequence ID" value="NZ_LR216287.1"/>
</dbReference>
<evidence type="ECO:0000313" key="2">
    <source>
        <dbReference type="Proteomes" id="UP000294299"/>
    </source>
</evidence>
<dbReference type="OrthoDB" id="202449at2157"/>
<dbReference type="Pfam" id="PF13450">
    <property type="entry name" value="NAD_binding_8"/>
    <property type="match status" value="1"/>
</dbReference>
<organism evidence="1 2">
    <name type="scientific">Candidatus Nitrosocosmicus franklandianus</name>
    <dbReference type="NCBI Taxonomy" id="1798806"/>
    <lineage>
        <taxon>Archaea</taxon>
        <taxon>Nitrososphaerota</taxon>
        <taxon>Nitrososphaeria</taxon>
        <taxon>Nitrososphaerales</taxon>
        <taxon>Nitrososphaeraceae</taxon>
        <taxon>Candidatus Nitrosocosmicus</taxon>
    </lineage>
</organism>
<dbReference type="AlphaFoldDB" id="A0A484I849"/>
<name>A0A484I849_9ARCH</name>
<dbReference type="InterPro" id="IPR036188">
    <property type="entry name" value="FAD/NAD-bd_sf"/>
</dbReference>
<dbReference type="PANTHER" id="PTHR43422">
    <property type="entry name" value="THIAMINE THIAZOLE SYNTHASE"/>
    <property type="match status" value="1"/>
</dbReference>
<reference evidence="1 2" key="1">
    <citation type="submission" date="2019-02" db="EMBL/GenBank/DDBJ databases">
        <authorList>
            <person name="Lehtovirta-Morley E L."/>
        </authorList>
    </citation>
    <scope>NUCLEOTIDE SEQUENCE [LARGE SCALE GENOMIC DNA]</scope>
    <source>
        <strain evidence="1">NFRAN1</strain>
    </source>
</reference>
<accession>A0A484I849</accession>
<dbReference type="Gene3D" id="3.50.50.60">
    <property type="entry name" value="FAD/NAD(P)-binding domain"/>
    <property type="match status" value="1"/>
</dbReference>
<dbReference type="GeneID" id="39420907"/>
<dbReference type="EMBL" id="LR216287">
    <property type="protein sequence ID" value="VFJ13888.1"/>
    <property type="molecule type" value="Genomic_DNA"/>
</dbReference>
<proteinExistence type="predicted"/>
<keyword evidence="2" id="KW-1185">Reference proteome</keyword>
<dbReference type="SUPFAM" id="SSF51905">
    <property type="entry name" value="FAD/NAD(P)-binding domain"/>
    <property type="match status" value="1"/>
</dbReference>
<dbReference type="PANTHER" id="PTHR43422:SF3">
    <property type="entry name" value="THIAMINE THIAZOLE SYNTHASE"/>
    <property type="match status" value="1"/>
</dbReference>
<sequence length="469" mass="52803">MYNKLEHNVAIIIGGGIAGLLAARVLSGHFKQVLVIEKDKYPSQAGPRNGTPQANHVHILLIKGKEILLNLFPNIEQELVAKGAQIVNLTKDVDYYVGTGYSIKFDSNLTTIACTRQLLEHEIRNEISKFPNVNIHENTRATGLIIARDKDTGLSTCKGVTVYSADTNSEEAITGDLVVDTSGRESKIAEWLEQLGYDEPKKTVVNSYIGYSTCWFKPTFEQTAVGDVDDDNKPIIKPIIVLTNPPSNPYMGIIYPVEGSLWLVGILGIGKNYPPTDKQGFLEYTKKLETLDIYNTVEDFELSGPIYGYRTTGSRQYHYERMKSWPENFIAYGDSVSSFNPFYGQGITVACIEAVTLDKTLRAHKKRNRNLLGFSTIFQKKISKINTLPWLLGTSEDFRWPSTEGIKPDIFTRYIQKYSHRVLLITPNSKIAAKSFFEVMHMLRSPLILFHPFILIRIVIETLKGHTSK</sequence>